<feature type="transmembrane region" description="Helical" evidence="1">
    <location>
        <begin position="7"/>
        <end position="26"/>
    </location>
</feature>
<evidence type="ECO:0000256" key="1">
    <source>
        <dbReference type="SAM" id="Phobius"/>
    </source>
</evidence>
<proteinExistence type="predicted"/>
<evidence type="ECO:0000313" key="2">
    <source>
        <dbReference type="EMBL" id="MBZ4187144.1"/>
    </source>
</evidence>
<reference evidence="2" key="1">
    <citation type="submission" date="2021-09" db="EMBL/GenBank/DDBJ databases">
        <authorList>
            <person name="Wu T."/>
            <person name="Guo S.Z."/>
        </authorList>
    </citation>
    <scope>NUCLEOTIDE SEQUENCE</scope>
    <source>
        <strain evidence="2">RSS-23</strain>
    </source>
</reference>
<dbReference type="Proteomes" id="UP001430290">
    <property type="component" value="Unassembled WGS sequence"/>
</dbReference>
<organism evidence="2 3">
    <name type="scientific">Thermomonas beijingensis</name>
    <dbReference type="NCBI Taxonomy" id="2872701"/>
    <lineage>
        <taxon>Bacteria</taxon>
        <taxon>Pseudomonadati</taxon>
        <taxon>Pseudomonadota</taxon>
        <taxon>Gammaproteobacteria</taxon>
        <taxon>Lysobacterales</taxon>
        <taxon>Lysobacteraceae</taxon>
        <taxon>Thermomonas</taxon>
    </lineage>
</organism>
<protein>
    <submittedName>
        <fullName evidence="2">Uncharacterized protein</fullName>
    </submittedName>
</protein>
<gene>
    <name evidence="2" type="ORF">K7B09_12515</name>
</gene>
<keyword evidence="3" id="KW-1185">Reference proteome</keyword>
<accession>A0ABS7TGZ4</accession>
<sequence>MKSIKALLILGFVFLTNGITFLIVGLTTHMTAFWTLGPSLMALGVVFLAISKSRKYSHGSPSSPSGSEA</sequence>
<keyword evidence="1" id="KW-0472">Membrane</keyword>
<keyword evidence="1" id="KW-0812">Transmembrane</keyword>
<name>A0ABS7TGZ4_9GAMM</name>
<evidence type="ECO:0000313" key="3">
    <source>
        <dbReference type="Proteomes" id="UP001430290"/>
    </source>
</evidence>
<feature type="transmembrane region" description="Helical" evidence="1">
    <location>
        <begin position="32"/>
        <end position="50"/>
    </location>
</feature>
<dbReference type="RefSeq" id="WP_223629813.1">
    <property type="nucleotide sequence ID" value="NZ_JAIQDJ010000013.1"/>
</dbReference>
<comment type="caution">
    <text evidence="2">The sequence shown here is derived from an EMBL/GenBank/DDBJ whole genome shotgun (WGS) entry which is preliminary data.</text>
</comment>
<keyword evidence="1" id="KW-1133">Transmembrane helix</keyword>
<dbReference type="EMBL" id="JAIQDJ010000013">
    <property type="protein sequence ID" value="MBZ4187144.1"/>
    <property type="molecule type" value="Genomic_DNA"/>
</dbReference>